<feature type="transmembrane region" description="Helical" evidence="1">
    <location>
        <begin position="21"/>
        <end position="40"/>
    </location>
</feature>
<keyword evidence="1" id="KW-0812">Transmembrane</keyword>
<organism evidence="2 3">
    <name type="scientific">Paludisphaera borealis</name>
    <dbReference type="NCBI Taxonomy" id="1387353"/>
    <lineage>
        <taxon>Bacteria</taxon>
        <taxon>Pseudomonadati</taxon>
        <taxon>Planctomycetota</taxon>
        <taxon>Planctomycetia</taxon>
        <taxon>Isosphaerales</taxon>
        <taxon>Isosphaeraceae</taxon>
        <taxon>Paludisphaera</taxon>
    </lineage>
</organism>
<name>A0A1U7CWA2_9BACT</name>
<dbReference type="PANTHER" id="PTHR43471">
    <property type="entry name" value="ABC TRANSPORTER PERMEASE"/>
    <property type="match status" value="1"/>
</dbReference>
<proteinExistence type="predicted"/>
<dbReference type="EMBL" id="CP019082">
    <property type="protein sequence ID" value="APW63169.1"/>
    <property type="molecule type" value="Genomic_DNA"/>
</dbReference>
<evidence type="ECO:0000256" key="1">
    <source>
        <dbReference type="SAM" id="Phobius"/>
    </source>
</evidence>
<feature type="transmembrane region" description="Helical" evidence="1">
    <location>
        <begin position="185"/>
        <end position="202"/>
    </location>
</feature>
<dbReference type="AlphaFoldDB" id="A0A1U7CWA2"/>
<feature type="transmembrane region" description="Helical" evidence="1">
    <location>
        <begin position="126"/>
        <end position="149"/>
    </location>
</feature>
<accession>A0A1U7CWA2</accession>
<feature type="transmembrane region" description="Helical" evidence="1">
    <location>
        <begin position="76"/>
        <end position="96"/>
    </location>
</feature>
<dbReference type="Pfam" id="PF12679">
    <property type="entry name" value="ABC2_membrane_2"/>
    <property type="match status" value="1"/>
</dbReference>
<dbReference type="GO" id="GO:0140359">
    <property type="term" value="F:ABC-type transporter activity"/>
    <property type="evidence" value="ECO:0007669"/>
    <property type="project" value="InterPro"/>
</dbReference>
<feature type="transmembrane region" description="Helical" evidence="1">
    <location>
        <begin position="249"/>
        <end position="269"/>
    </location>
</feature>
<feature type="transmembrane region" description="Helical" evidence="1">
    <location>
        <begin position="432"/>
        <end position="451"/>
    </location>
</feature>
<evidence type="ECO:0008006" key="4">
    <source>
        <dbReference type="Google" id="ProtNLM"/>
    </source>
</evidence>
<feature type="transmembrane region" description="Helical" evidence="1">
    <location>
        <begin position="371"/>
        <end position="392"/>
    </location>
</feature>
<dbReference type="Proteomes" id="UP000186309">
    <property type="component" value="Chromosome"/>
</dbReference>
<feature type="transmembrane region" description="Helical" evidence="1">
    <location>
        <begin position="547"/>
        <end position="568"/>
    </location>
</feature>
<dbReference type="GO" id="GO:0005886">
    <property type="term" value="C:plasma membrane"/>
    <property type="evidence" value="ECO:0007669"/>
    <property type="project" value="UniProtKB-SubCell"/>
</dbReference>
<reference evidence="3" key="1">
    <citation type="submission" date="2016-12" db="EMBL/GenBank/DDBJ databases">
        <title>Comparative genomics of four Isosphaeraceae planctomycetes: a common pool of plasmids and glycoside hydrolase genes.</title>
        <authorList>
            <person name="Ivanova A."/>
        </authorList>
    </citation>
    <scope>NUCLEOTIDE SEQUENCE [LARGE SCALE GENOMIC DNA]</scope>
    <source>
        <strain evidence="3">PX4</strain>
    </source>
</reference>
<evidence type="ECO:0000313" key="3">
    <source>
        <dbReference type="Proteomes" id="UP000186309"/>
    </source>
</evidence>
<feature type="transmembrane region" description="Helical" evidence="1">
    <location>
        <begin position="457"/>
        <end position="478"/>
    </location>
</feature>
<feature type="transmembrane region" description="Helical" evidence="1">
    <location>
        <begin position="487"/>
        <end position="509"/>
    </location>
</feature>
<dbReference type="STRING" id="1387353.BSF38_04732"/>
<protein>
    <recommendedName>
        <fullName evidence="4">ABC-2 type transporter domain-containing protein</fullName>
    </recommendedName>
</protein>
<feature type="transmembrane region" description="Helical" evidence="1">
    <location>
        <begin position="321"/>
        <end position="343"/>
    </location>
</feature>
<dbReference type="KEGG" id="pbor:BSF38_04732"/>
<evidence type="ECO:0000313" key="2">
    <source>
        <dbReference type="EMBL" id="APW63169.1"/>
    </source>
</evidence>
<keyword evidence="3" id="KW-1185">Reference proteome</keyword>
<keyword evidence="1" id="KW-1133">Transmembrane helix</keyword>
<dbReference type="RefSeq" id="WP_076349558.1">
    <property type="nucleotide sequence ID" value="NZ_CP019082.1"/>
</dbReference>
<sequence>MFPGPVFYSELRTLARRRRFYALRFGFGLLLLYFVVQTYSSLRWMLSRYPNSSASTIELTVSETALLGTSLFSTVFWLQSIAVLFLTPALLAGAIAEDRQRRVLLYLLTSPLNAAEIVLGKVAARLFNVVVIVASCFPIISLALLFGGIDPMDLLLSYAGTFSTIYFLAGVSIAVSTMTAKPREAILRTYFWELVWLGWPVLDTMLTKGPARFFPSYRIIAPYLSWLTDSSPTGLIFTNAFGGNYLEPVLWMMGLQVLYGSIFLLWATLRLRPIEQGARILFRATIEPQSPVARRLWGRKPCSDRPMIWKECTGAPISRNLLSTILAGLLVLVALGGLGYLAVRVGGPAMEEVWSFGYGEGPNNARDDLNAAVRILTAVLYVLLLFMLAGVAGTSFTSEREKDTWISLLASPLEGNEIVAGKFLGSIWRVRYVLGLLVAVWVFGVVCGAVHPLAFLLIVFLTALDVAFVSAMGCYVSLRMTSSARAIAVTIGIGLFLKGGYLFCCVPLFRGESAIILAGATPFIVTFATATHAQVSDFFLNRQQNTTDWTAVVCVCIMAHSYLLFVLAKELPKRFEVEADRPDRVTSLAWLALDKWEGDGRPPTWKPDL</sequence>
<feature type="transmembrane region" description="Helical" evidence="1">
    <location>
        <begin position="155"/>
        <end position="178"/>
    </location>
</feature>
<feature type="transmembrane region" description="Helical" evidence="1">
    <location>
        <begin position="515"/>
        <end position="535"/>
    </location>
</feature>
<keyword evidence="1" id="KW-0472">Membrane</keyword>
<gene>
    <name evidence="2" type="ORF">BSF38_04732</name>
</gene>